<dbReference type="EMBL" id="JAAZON010000149">
    <property type="protein sequence ID" value="NMC62270.1"/>
    <property type="molecule type" value="Genomic_DNA"/>
</dbReference>
<sequence>MKKNKIAPQINEKLLNDIDKLAHYKNPKKPVINVRQESRNIYGLLCVAADKLRKAGMRKQADEMLTRATNIQSSATWEFVVILLEYVELR</sequence>
<dbReference type="AlphaFoldDB" id="A0A7X9FQ66"/>
<dbReference type="Proteomes" id="UP000524246">
    <property type="component" value="Unassembled WGS sequence"/>
</dbReference>
<proteinExistence type="predicted"/>
<name>A0A7X9FQ66_9DELT</name>
<reference evidence="1 2" key="1">
    <citation type="journal article" date="2020" name="Biotechnol. Biofuels">
        <title>New insights from the biogas microbiome by comprehensive genome-resolved metagenomics of nearly 1600 species originating from multiple anaerobic digesters.</title>
        <authorList>
            <person name="Campanaro S."/>
            <person name="Treu L."/>
            <person name="Rodriguez-R L.M."/>
            <person name="Kovalovszki A."/>
            <person name="Ziels R.M."/>
            <person name="Maus I."/>
            <person name="Zhu X."/>
            <person name="Kougias P.G."/>
            <person name="Basile A."/>
            <person name="Luo G."/>
            <person name="Schluter A."/>
            <person name="Konstantinidis K.T."/>
            <person name="Angelidaki I."/>
        </authorList>
    </citation>
    <scope>NUCLEOTIDE SEQUENCE [LARGE SCALE GENOMIC DNA]</scope>
    <source>
        <strain evidence="1">AS27yjCOA_65</strain>
    </source>
</reference>
<protein>
    <submittedName>
        <fullName evidence="1">Uncharacterized protein</fullName>
    </submittedName>
</protein>
<organism evidence="1 2">
    <name type="scientific">SAR324 cluster bacterium</name>
    <dbReference type="NCBI Taxonomy" id="2024889"/>
    <lineage>
        <taxon>Bacteria</taxon>
        <taxon>Deltaproteobacteria</taxon>
        <taxon>SAR324 cluster</taxon>
    </lineage>
</organism>
<gene>
    <name evidence="1" type="ORF">GYA55_03795</name>
</gene>
<evidence type="ECO:0000313" key="1">
    <source>
        <dbReference type="EMBL" id="NMC62270.1"/>
    </source>
</evidence>
<comment type="caution">
    <text evidence="1">The sequence shown here is derived from an EMBL/GenBank/DDBJ whole genome shotgun (WGS) entry which is preliminary data.</text>
</comment>
<evidence type="ECO:0000313" key="2">
    <source>
        <dbReference type="Proteomes" id="UP000524246"/>
    </source>
</evidence>
<accession>A0A7X9FQ66</accession>